<keyword evidence="3" id="KW-0804">Transcription</keyword>
<evidence type="ECO:0000313" key="7">
    <source>
        <dbReference type="Proteomes" id="UP000015523"/>
    </source>
</evidence>
<dbReference type="PANTHER" id="PTHR30136">
    <property type="entry name" value="HELIX-TURN-HELIX TRANSCRIPTIONAL REGULATOR, ICLR FAMILY"/>
    <property type="match status" value="1"/>
</dbReference>
<dbReference type="Pfam" id="PF09339">
    <property type="entry name" value="HTH_IclR"/>
    <property type="match status" value="1"/>
</dbReference>
<dbReference type="Gene3D" id="1.10.10.10">
    <property type="entry name" value="Winged helix-like DNA-binding domain superfamily/Winged helix DNA-binding domain"/>
    <property type="match status" value="1"/>
</dbReference>
<dbReference type="Pfam" id="PF01614">
    <property type="entry name" value="IclR_C"/>
    <property type="match status" value="1"/>
</dbReference>
<dbReference type="EMBL" id="AUWY01000133">
    <property type="protein sequence ID" value="EQB29898.1"/>
    <property type="molecule type" value="Genomic_DNA"/>
</dbReference>
<dbReference type="PROSITE" id="PS51078">
    <property type="entry name" value="ICLR_ED"/>
    <property type="match status" value="1"/>
</dbReference>
<evidence type="ECO:0008006" key="8">
    <source>
        <dbReference type="Google" id="ProtNLM"/>
    </source>
</evidence>
<feature type="domain" description="IclR-ED" evidence="5">
    <location>
        <begin position="62"/>
        <end position="244"/>
    </location>
</feature>
<dbReference type="GO" id="GO:0045893">
    <property type="term" value="P:positive regulation of DNA-templated transcription"/>
    <property type="evidence" value="ECO:0007669"/>
    <property type="project" value="InterPro"/>
</dbReference>
<feature type="domain" description="HTH iclR-type" evidence="4">
    <location>
        <begin position="1"/>
        <end position="61"/>
    </location>
</feature>
<evidence type="ECO:0000259" key="4">
    <source>
        <dbReference type="PROSITE" id="PS51077"/>
    </source>
</evidence>
<dbReference type="InterPro" id="IPR005471">
    <property type="entry name" value="Tscrpt_reg_IclR_N"/>
</dbReference>
<gene>
    <name evidence="6" type="ORF">M529_22495</name>
</gene>
<keyword evidence="7" id="KW-1185">Reference proteome</keyword>
<accession>T0K909</accession>
<dbReference type="AlphaFoldDB" id="T0K909"/>
<evidence type="ECO:0000256" key="1">
    <source>
        <dbReference type="ARBA" id="ARBA00023015"/>
    </source>
</evidence>
<keyword evidence="1" id="KW-0805">Transcription regulation</keyword>
<dbReference type="GO" id="GO:0003700">
    <property type="term" value="F:DNA-binding transcription factor activity"/>
    <property type="evidence" value="ECO:0007669"/>
    <property type="project" value="TreeGrafter"/>
</dbReference>
<keyword evidence="2" id="KW-0238">DNA-binding</keyword>
<dbReference type="PROSITE" id="PS51077">
    <property type="entry name" value="HTH_ICLR"/>
    <property type="match status" value="1"/>
</dbReference>
<evidence type="ECO:0000256" key="2">
    <source>
        <dbReference type="ARBA" id="ARBA00023125"/>
    </source>
</evidence>
<dbReference type="InterPro" id="IPR012794">
    <property type="entry name" value="PcaR_PcaU"/>
</dbReference>
<dbReference type="eggNOG" id="COG1414">
    <property type="taxonomic scope" value="Bacteria"/>
</dbReference>
<dbReference type="Proteomes" id="UP000015523">
    <property type="component" value="Unassembled WGS sequence"/>
</dbReference>
<evidence type="ECO:0000256" key="3">
    <source>
        <dbReference type="ARBA" id="ARBA00023163"/>
    </source>
</evidence>
<dbReference type="GO" id="GO:0046278">
    <property type="term" value="P:3,4-dihydroxybenzoate metabolic process"/>
    <property type="evidence" value="ECO:0007669"/>
    <property type="project" value="InterPro"/>
</dbReference>
<reference evidence="6 7" key="1">
    <citation type="journal article" date="2013" name="Genome Announc.">
        <title>Draft Genome Sequence of Sphingobium ummariense Strain RL-3, a Hexachlorocyclohexane-Degrading Bacterium.</title>
        <authorList>
            <person name="Kohli P."/>
            <person name="Dua A."/>
            <person name="Sangwan N."/>
            <person name="Oldach P."/>
            <person name="Khurana J.P."/>
            <person name="Lal R."/>
        </authorList>
    </citation>
    <scope>NUCLEOTIDE SEQUENCE [LARGE SCALE GENOMIC DNA]</scope>
    <source>
        <strain evidence="6 7">RL-3</strain>
    </source>
</reference>
<dbReference type="InterPro" id="IPR014757">
    <property type="entry name" value="Tscrpt_reg_IclR_C"/>
</dbReference>
<organism evidence="6 7">
    <name type="scientific">Sphingobium ummariense RL-3</name>
    <dbReference type="NCBI Taxonomy" id="1346791"/>
    <lineage>
        <taxon>Bacteria</taxon>
        <taxon>Pseudomonadati</taxon>
        <taxon>Pseudomonadota</taxon>
        <taxon>Alphaproteobacteria</taxon>
        <taxon>Sphingomonadales</taxon>
        <taxon>Sphingomonadaceae</taxon>
        <taxon>Sphingobium</taxon>
    </lineage>
</organism>
<sequence length="244" mass="26587">MQSLARGLAVLEAFSDHGSDQTISRLTEHTQLPRSVVVRCLHTLVQLGYLEQQEKSYRPRPRVLRLADAFLSDRSLPAIAQPILEELRDELSESCSLGVLEGDEIIYAARASQSRIMAVSLHVGSRLPAWCTSMGRVLLASLPVEQREALVPSCLAALTPNTQTDRRELLKEITAVARQGYAVVDQELELGLRSIAVPVVDKLGVTVAALNAGTNAFDRSADELLDTFLPVLRAGAVKLSRLAP</sequence>
<dbReference type="SUPFAM" id="SSF55781">
    <property type="entry name" value="GAF domain-like"/>
    <property type="match status" value="1"/>
</dbReference>
<dbReference type="GO" id="GO:0003677">
    <property type="term" value="F:DNA binding"/>
    <property type="evidence" value="ECO:0007669"/>
    <property type="project" value="UniProtKB-KW"/>
</dbReference>
<dbReference type="InterPro" id="IPR050707">
    <property type="entry name" value="HTH_MetabolicPath_Reg"/>
</dbReference>
<dbReference type="PATRIC" id="fig|1346791.3.peg.4344"/>
<evidence type="ECO:0000313" key="6">
    <source>
        <dbReference type="EMBL" id="EQB29898.1"/>
    </source>
</evidence>
<dbReference type="SUPFAM" id="SSF46785">
    <property type="entry name" value="Winged helix' DNA-binding domain"/>
    <property type="match status" value="1"/>
</dbReference>
<dbReference type="SMART" id="SM00346">
    <property type="entry name" value="HTH_ICLR"/>
    <property type="match status" value="1"/>
</dbReference>
<dbReference type="InterPro" id="IPR029016">
    <property type="entry name" value="GAF-like_dom_sf"/>
</dbReference>
<dbReference type="PANTHER" id="PTHR30136:SF34">
    <property type="entry name" value="TRANSCRIPTIONAL REGULATOR"/>
    <property type="match status" value="1"/>
</dbReference>
<dbReference type="GO" id="GO:0045892">
    <property type="term" value="P:negative regulation of DNA-templated transcription"/>
    <property type="evidence" value="ECO:0007669"/>
    <property type="project" value="TreeGrafter"/>
</dbReference>
<dbReference type="Gene3D" id="3.30.450.40">
    <property type="match status" value="1"/>
</dbReference>
<proteinExistence type="predicted"/>
<dbReference type="InterPro" id="IPR036388">
    <property type="entry name" value="WH-like_DNA-bd_sf"/>
</dbReference>
<name>T0K909_9SPHN</name>
<dbReference type="NCBIfam" id="TIGR02431">
    <property type="entry name" value="pcaR_pcaU"/>
    <property type="match status" value="1"/>
</dbReference>
<protein>
    <recommendedName>
        <fullName evidence="8">IclR family transcriptional regulator</fullName>
    </recommendedName>
</protein>
<dbReference type="InterPro" id="IPR036390">
    <property type="entry name" value="WH_DNA-bd_sf"/>
</dbReference>
<dbReference type="STRING" id="1346791.M529_22495"/>
<comment type="caution">
    <text evidence="6">The sequence shown here is derived from an EMBL/GenBank/DDBJ whole genome shotgun (WGS) entry which is preliminary data.</text>
</comment>
<evidence type="ECO:0000259" key="5">
    <source>
        <dbReference type="PROSITE" id="PS51078"/>
    </source>
</evidence>